<dbReference type="PANTHER" id="PTHR30590">
    <property type="entry name" value="INNER MEMBRANE PROTEIN"/>
    <property type="match status" value="1"/>
</dbReference>
<feature type="transmembrane region" description="Helical" evidence="1">
    <location>
        <begin position="315"/>
        <end position="337"/>
    </location>
</feature>
<evidence type="ECO:0000256" key="1">
    <source>
        <dbReference type="SAM" id="Phobius"/>
    </source>
</evidence>
<organism evidence="3 4">
    <name type="scientific">Virgibacillus indicus</name>
    <dbReference type="NCBI Taxonomy" id="2024554"/>
    <lineage>
        <taxon>Bacteria</taxon>
        <taxon>Bacillati</taxon>
        <taxon>Bacillota</taxon>
        <taxon>Bacilli</taxon>
        <taxon>Bacillales</taxon>
        <taxon>Bacillaceae</taxon>
        <taxon>Virgibacillus</taxon>
    </lineage>
</organism>
<evidence type="ECO:0000313" key="4">
    <source>
        <dbReference type="Proteomes" id="UP000216498"/>
    </source>
</evidence>
<dbReference type="OrthoDB" id="9807744at2"/>
<feature type="transmembrane region" description="Helical" evidence="1">
    <location>
        <begin position="145"/>
        <end position="165"/>
    </location>
</feature>
<keyword evidence="1" id="KW-0812">Transmembrane</keyword>
<feature type="transmembrane region" description="Helical" evidence="1">
    <location>
        <begin position="119"/>
        <end position="138"/>
    </location>
</feature>
<proteinExistence type="predicted"/>
<gene>
    <name evidence="3" type="ORF">CIL03_14790</name>
</gene>
<keyword evidence="1" id="KW-0472">Membrane</keyword>
<dbReference type="RefSeq" id="WP_094886654.1">
    <property type="nucleotide sequence ID" value="NZ_NPMS01000007.1"/>
</dbReference>
<dbReference type="InterPro" id="IPR007349">
    <property type="entry name" value="DUF418"/>
</dbReference>
<dbReference type="PANTHER" id="PTHR30590:SF2">
    <property type="entry name" value="INNER MEMBRANE PROTEIN"/>
    <property type="match status" value="1"/>
</dbReference>
<sequence length="392" mass="45220">MNKNVSPIKQTNRLIWIDAARGFAVFGIFIVNIGAFSAPYFLYGGAEQAWSSSMDLITQAIIDIFFQASFYTLFSLLFGFGFQIMKERLIAREADIYAFLIRRLFILIGFGMIHAFFIWYGDILLSYGLIGLLLLLFLQVKEKTLILWGVILLGGSAGLVTLMLYPFRDYLDIYDGVAIRQAFQHYQSSDLIMIWSQNYNDWVYSNGGISYLLLGTTLLPLFLFGMYVAKKRWLHKPMENEPLLIRLWIISFVLFAVIKAGPYIFGNPLWFSYIQDNIGGAASALFYIFSITLLAQKEIGKKLIQPFIWVGRMALTNYIMQSVISFILFYGIGAGLYGSIRPITGVVIAIIVFSIQVLFSKWWFSRYLFGPLEWIWRSLTYRKRQPFRQMEK</sequence>
<dbReference type="Proteomes" id="UP000216498">
    <property type="component" value="Unassembled WGS sequence"/>
</dbReference>
<dbReference type="Pfam" id="PF04235">
    <property type="entry name" value="DUF418"/>
    <property type="match status" value="1"/>
</dbReference>
<accession>A0A265N9G6</accession>
<feature type="transmembrane region" description="Helical" evidence="1">
    <location>
        <begin position="343"/>
        <end position="364"/>
    </location>
</feature>
<keyword evidence="1" id="KW-1133">Transmembrane helix</keyword>
<feature type="transmembrane region" description="Helical" evidence="1">
    <location>
        <begin position="20"/>
        <end position="41"/>
    </location>
</feature>
<dbReference type="EMBL" id="NPMS01000007">
    <property type="protein sequence ID" value="OZU87966.1"/>
    <property type="molecule type" value="Genomic_DNA"/>
</dbReference>
<feature type="transmembrane region" description="Helical" evidence="1">
    <location>
        <begin position="209"/>
        <end position="229"/>
    </location>
</feature>
<feature type="domain" description="DUF418" evidence="2">
    <location>
        <begin position="229"/>
        <end position="383"/>
    </location>
</feature>
<dbReference type="InterPro" id="IPR052529">
    <property type="entry name" value="Bact_Transport_Assoc"/>
</dbReference>
<name>A0A265N9G6_9BACI</name>
<feature type="transmembrane region" description="Helical" evidence="1">
    <location>
        <begin position="94"/>
        <end position="113"/>
    </location>
</feature>
<feature type="transmembrane region" description="Helical" evidence="1">
    <location>
        <begin position="243"/>
        <end position="265"/>
    </location>
</feature>
<feature type="transmembrane region" description="Helical" evidence="1">
    <location>
        <begin position="277"/>
        <end position="295"/>
    </location>
</feature>
<feature type="transmembrane region" description="Helical" evidence="1">
    <location>
        <begin position="61"/>
        <end position="82"/>
    </location>
</feature>
<protein>
    <recommendedName>
        <fullName evidence="2">DUF418 domain-containing protein</fullName>
    </recommendedName>
</protein>
<keyword evidence="4" id="KW-1185">Reference proteome</keyword>
<comment type="caution">
    <text evidence="3">The sequence shown here is derived from an EMBL/GenBank/DDBJ whole genome shotgun (WGS) entry which is preliminary data.</text>
</comment>
<dbReference type="AlphaFoldDB" id="A0A265N9G6"/>
<evidence type="ECO:0000259" key="2">
    <source>
        <dbReference type="Pfam" id="PF04235"/>
    </source>
</evidence>
<evidence type="ECO:0000313" key="3">
    <source>
        <dbReference type="EMBL" id="OZU87966.1"/>
    </source>
</evidence>
<reference evidence="3 4" key="1">
    <citation type="submission" date="2017-08" db="EMBL/GenBank/DDBJ databases">
        <title>Virgibacillus indicus sp. nov. and Virgibacillus profoundi sp. nov, two moderately halophilic bacteria isolated from marine sediment by using the Microfluidic Streak Plate.</title>
        <authorList>
            <person name="Xu B."/>
            <person name="Hu B."/>
            <person name="Wang J."/>
            <person name="Zhu Y."/>
            <person name="Huang L."/>
            <person name="Du W."/>
            <person name="Huang Y."/>
        </authorList>
    </citation>
    <scope>NUCLEOTIDE SEQUENCE [LARGE SCALE GENOMIC DNA]</scope>
    <source>
        <strain evidence="3 4">IO3-P2-C2</strain>
    </source>
</reference>